<evidence type="ECO:0000313" key="3">
    <source>
        <dbReference type="Proteomes" id="UP000604046"/>
    </source>
</evidence>
<proteinExistence type="predicted"/>
<evidence type="ECO:0000256" key="1">
    <source>
        <dbReference type="SAM" id="MobiDB-lite"/>
    </source>
</evidence>
<comment type="caution">
    <text evidence="2">The sequence shown here is derived from an EMBL/GenBank/DDBJ whole genome shotgun (WGS) entry which is preliminary data.</text>
</comment>
<gene>
    <name evidence="2" type="primary">NPC1</name>
    <name evidence="2" type="ORF">SNAT2548_LOCUS29247</name>
</gene>
<evidence type="ECO:0000313" key="2">
    <source>
        <dbReference type="EMBL" id="CAE7522550.1"/>
    </source>
</evidence>
<name>A0A812T970_9DINO</name>
<dbReference type="EMBL" id="CAJNDS010002549">
    <property type="protein sequence ID" value="CAE7522550.1"/>
    <property type="molecule type" value="Genomic_DNA"/>
</dbReference>
<organism evidence="2 3">
    <name type="scientific">Symbiodinium natans</name>
    <dbReference type="NCBI Taxonomy" id="878477"/>
    <lineage>
        <taxon>Eukaryota</taxon>
        <taxon>Sar</taxon>
        <taxon>Alveolata</taxon>
        <taxon>Dinophyceae</taxon>
        <taxon>Suessiales</taxon>
        <taxon>Symbiodiniaceae</taxon>
        <taxon>Symbiodinium</taxon>
    </lineage>
</organism>
<feature type="region of interest" description="Disordered" evidence="1">
    <location>
        <begin position="1"/>
        <end position="25"/>
    </location>
</feature>
<accession>A0A812T970</accession>
<sequence>MWSVKDLARTTTRGSLRGKSTKSRDRKVWKAPQRLWDDEKWIVRKEFTRVRSVDAIPKSEDVYRLTAEMKKYLTWCNTCEA</sequence>
<reference evidence="2" key="1">
    <citation type="submission" date="2021-02" db="EMBL/GenBank/DDBJ databases">
        <authorList>
            <person name="Dougan E. K."/>
            <person name="Rhodes N."/>
            <person name="Thang M."/>
            <person name="Chan C."/>
        </authorList>
    </citation>
    <scope>NUCLEOTIDE SEQUENCE</scope>
</reference>
<keyword evidence="3" id="KW-1185">Reference proteome</keyword>
<dbReference type="AlphaFoldDB" id="A0A812T970"/>
<dbReference type="Proteomes" id="UP000604046">
    <property type="component" value="Unassembled WGS sequence"/>
</dbReference>
<protein>
    <submittedName>
        <fullName evidence="2">NPC1 protein</fullName>
    </submittedName>
</protein>